<keyword evidence="2" id="KW-0732">Signal</keyword>
<name>A0A7H0HFK2_9BURK</name>
<feature type="compositionally biased region" description="Low complexity" evidence="1">
    <location>
        <begin position="47"/>
        <end position="61"/>
    </location>
</feature>
<sequence length="119" mass="12501">MRRWIAVVMLVLLPLQWGWAAAAAYCQHEAAPERAAHLGHHEHQHQAADAPDAAGQGDLAAPGSDMDCGICHGVGASMPHPVAAPPASILEARMAPRPSPPVKGIAQIPPERPQWALPA</sequence>
<evidence type="ECO:0000256" key="1">
    <source>
        <dbReference type="SAM" id="MobiDB-lite"/>
    </source>
</evidence>
<proteinExistence type="predicted"/>
<feature type="signal peptide" evidence="2">
    <location>
        <begin position="1"/>
        <end position="20"/>
    </location>
</feature>
<accession>A0A7H0HFK2</accession>
<dbReference type="EMBL" id="CP060790">
    <property type="protein sequence ID" value="QNP59318.1"/>
    <property type="molecule type" value="Genomic_DNA"/>
</dbReference>
<dbReference type="AlphaFoldDB" id="A0A7H0HFK2"/>
<dbReference type="InterPro" id="IPR055013">
    <property type="entry name" value="CzcI"/>
</dbReference>
<gene>
    <name evidence="3" type="ORF">H9L24_21290</name>
</gene>
<feature type="region of interest" description="Disordered" evidence="1">
    <location>
        <begin position="35"/>
        <end position="61"/>
    </location>
</feature>
<feature type="chain" id="PRO_5028938024" evidence="2">
    <location>
        <begin position="21"/>
        <end position="119"/>
    </location>
</feature>
<evidence type="ECO:0000313" key="4">
    <source>
        <dbReference type="Proteomes" id="UP000516057"/>
    </source>
</evidence>
<organism evidence="3 4">
    <name type="scientific">Paenacidovorax monticola</name>
    <dbReference type="NCBI Taxonomy" id="1926868"/>
    <lineage>
        <taxon>Bacteria</taxon>
        <taxon>Pseudomonadati</taxon>
        <taxon>Pseudomonadota</taxon>
        <taxon>Betaproteobacteria</taxon>
        <taxon>Burkholderiales</taxon>
        <taxon>Comamonadaceae</taxon>
        <taxon>Paenacidovorax</taxon>
    </lineage>
</organism>
<evidence type="ECO:0000313" key="3">
    <source>
        <dbReference type="EMBL" id="QNP59318.1"/>
    </source>
</evidence>
<protein>
    <submittedName>
        <fullName evidence="3">DUF2946 family protein</fullName>
    </submittedName>
</protein>
<dbReference type="GO" id="GO:0046686">
    <property type="term" value="P:response to cadmium ion"/>
    <property type="evidence" value="ECO:0007669"/>
    <property type="project" value="InterPro"/>
</dbReference>
<dbReference type="Proteomes" id="UP000516057">
    <property type="component" value="Chromosome"/>
</dbReference>
<evidence type="ECO:0000256" key="2">
    <source>
        <dbReference type="SAM" id="SignalP"/>
    </source>
</evidence>
<dbReference type="NCBIfam" id="NF045614">
    <property type="entry name" value="efflu_CzcI_Cupr"/>
    <property type="match status" value="1"/>
</dbReference>
<reference evidence="3 4" key="1">
    <citation type="submission" date="2020-08" db="EMBL/GenBank/DDBJ databases">
        <title>Genome sequence of Acidovorax monticola KACC 19171T.</title>
        <authorList>
            <person name="Hyun D.-W."/>
            <person name="Bae J.-W."/>
        </authorList>
    </citation>
    <scope>NUCLEOTIDE SEQUENCE [LARGE SCALE GENOMIC DNA]</scope>
    <source>
        <strain evidence="3 4">KACC 19171</strain>
    </source>
</reference>
<keyword evidence="4" id="KW-1185">Reference proteome</keyword>
<dbReference type="KEGG" id="amon:H9L24_21290"/>
<feature type="region of interest" description="Disordered" evidence="1">
    <location>
        <begin position="89"/>
        <end position="119"/>
    </location>
</feature>
<feature type="compositionally biased region" description="Basic and acidic residues" evidence="1">
    <location>
        <begin position="35"/>
        <end position="46"/>
    </location>
</feature>